<keyword evidence="2" id="KW-1133">Transmembrane helix</keyword>
<organism evidence="3 4">
    <name type="scientific">Allomyces macrogynus (strain ATCC 38327)</name>
    <name type="common">Allomyces javanicus var. macrogynus</name>
    <dbReference type="NCBI Taxonomy" id="578462"/>
    <lineage>
        <taxon>Eukaryota</taxon>
        <taxon>Fungi</taxon>
        <taxon>Fungi incertae sedis</taxon>
        <taxon>Blastocladiomycota</taxon>
        <taxon>Blastocladiomycetes</taxon>
        <taxon>Blastocladiales</taxon>
        <taxon>Blastocladiaceae</taxon>
        <taxon>Allomyces</taxon>
    </lineage>
</organism>
<sequence>MPARDLITLASDVSHTATRGGVVWKANFATLRDQLFMTSLVLQGIGFLVLLWTTATVLVPAWYQNRSRFWHLSLVGTVLLLPVPLFEMAYALARLTGETIWPFPSYLSITSDVLLRTGYTIILLCRFFRLKIVSPWPRSRTRLVYLAASAAIVIVMTANLISTSVVRAEEAGYVWGTKIPASLVAARARDKLIGLVTLSMAAIASIITDLLFYTVVVRSVAEARLEEAHLPWAAKLKIAVPYVAPVLLTGLYITCHVLSVVAPTISAMSFSAFSLSKLTPVVDTIVFFQFSISQTKNLLESLSASSRNYGSHMITSSGKANATASATGSRSQPVWSKPTPPSVSYGSQSASHPGGAAHSVYLTPAATDGGAPAPPSAKLAGVELEPLETRYQIFDSYSRLATPSPPPPPPVPMPNVHYVAPPETYMMSQPPAFDPNVVIGSPPPARATYGLSNQIAGSESPAWVPQPASSISSEQPPPRRGPSLNHPVIRYGPE</sequence>
<accession>A0A0L0S2N7</accession>
<evidence type="ECO:0000256" key="2">
    <source>
        <dbReference type="SAM" id="Phobius"/>
    </source>
</evidence>
<feature type="compositionally biased region" description="Polar residues" evidence="1">
    <location>
        <begin position="320"/>
        <end position="334"/>
    </location>
</feature>
<dbReference type="OrthoDB" id="5566324at2759"/>
<feature type="transmembrane region" description="Helical" evidence="2">
    <location>
        <begin position="142"/>
        <end position="161"/>
    </location>
</feature>
<evidence type="ECO:0000313" key="3">
    <source>
        <dbReference type="EMBL" id="KNE56803.1"/>
    </source>
</evidence>
<dbReference type="EMBL" id="GG745330">
    <property type="protein sequence ID" value="KNE56803.1"/>
    <property type="molecule type" value="Genomic_DNA"/>
</dbReference>
<feature type="region of interest" description="Disordered" evidence="1">
    <location>
        <begin position="449"/>
        <end position="494"/>
    </location>
</feature>
<dbReference type="AlphaFoldDB" id="A0A0L0S2N7"/>
<feature type="transmembrane region" description="Helical" evidence="2">
    <location>
        <begin position="69"/>
        <end position="93"/>
    </location>
</feature>
<proteinExistence type="predicted"/>
<reference evidence="4" key="2">
    <citation type="submission" date="2009-11" db="EMBL/GenBank/DDBJ databases">
        <title>The Genome Sequence of Allomyces macrogynus strain ATCC 38327.</title>
        <authorList>
            <consortium name="The Broad Institute Genome Sequencing Platform"/>
            <person name="Russ C."/>
            <person name="Cuomo C."/>
            <person name="Shea T."/>
            <person name="Young S.K."/>
            <person name="Zeng Q."/>
            <person name="Koehrsen M."/>
            <person name="Haas B."/>
            <person name="Borodovsky M."/>
            <person name="Guigo R."/>
            <person name="Alvarado L."/>
            <person name="Berlin A."/>
            <person name="Borenstein D."/>
            <person name="Chen Z."/>
            <person name="Engels R."/>
            <person name="Freedman E."/>
            <person name="Gellesch M."/>
            <person name="Goldberg J."/>
            <person name="Griggs A."/>
            <person name="Gujja S."/>
            <person name="Heiman D."/>
            <person name="Hepburn T."/>
            <person name="Howarth C."/>
            <person name="Jen D."/>
            <person name="Larson L."/>
            <person name="Lewis B."/>
            <person name="Mehta T."/>
            <person name="Park D."/>
            <person name="Pearson M."/>
            <person name="Roberts A."/>
            <person name="Saif S."/>
            <person name="Shenoy N."/>
            <person name="Sisk P."/>
            <person name="Stolte C."/>
            <person name="Sykes S."/>
            <person name="Walk T."/>
            <person name="White J."/>
            <person name="Yandava C."/>
            <person name="Burger G."/>
            <person name="Gray M.W."/>
            <person name="Holland P.W.H."/>
            <person name="King N."/>
            <person name="Lang F.B.F."/>
            <person name="Roger A.J."/>
            <person name="Ruiz-Trillo I."/>
            <person name="Lander E."/>
            <person name="Nusbaum C."/>
        </authorList>
    </citation>
    <scope>NUCLEOTIDE SEQUENCE [LARGE SCALE GENOMIC DNA]</scope>
    <source>
        <strain evidence="4">ATCC 38327</strain>
    </source>
</reference>
<evidence type="ECO:0000256" key="1">
    <source>
        <dbReference type="SAM" id="MobiDB-lite"/>
    </source>
</evidence>
<feature type="transmembrane region" description="Helical" evidence="2">
    <location>
        <begin position="40"/>
        <end position="62"/>
    </location>
</feature>
<feature type="compositionally biased region" description="Polar residues" evidence="1">
    <location>
        <begin position="342"/>
        <end position="351"/>
    </location>
</feature>
<protein>
    <submittedName>
        <fullName evidence="3">Uncharacterized protein</fullName>
    </submittedName>
</protein>
<dbReference type="Proteomes" id="UP000054350">
    <property type="component" value="Unassembled WGS sequence"/>
</dbReference>
<keyword evidence="2" id="KW-0472">Membrane</keyword>
<feature type="region of interest" description="Disordered" evidence="1">
    <location>
        <begin position="320"/>
        <end position="351"/>
    </location>
</feature>
<evidence type="ECO:0000313" key="4">
    <source>
        <dbReference type="Proteomes" id="UP000054350"/>
    </source>
</evidence>
<feature type="transmembrane region" description="Helical" evidence="2">
    <location>
        <begin position="113"/>
        <end position="130"/>
    </location>
</feature>
<keyword evidence="4" id="KW-1185">Reference proteome</keyword>
<reference evidence="3 4" key="1">
    <citation type="submission" date="2009-11" db="EMBL/GenBank/DDBJ databases">
        <title>Annotation of Allomyces macrogynus ATCC 38327.</title>
        <authorList>
            <consortium name="The Broad Institute Genome Sequencing Platform"/>
            <person name="Russ C."/>
            <person name="Cuomo C."/>
            <person name="Burger G."/>
            <person name="Gray M.W."/>
            <person name="Holland P.W.H."/>
            <person name="King N."/>
            <person name="Lang F.B.F."/>
            <person name="Roger A.J."/>
            <person name="Ruiz-Trillo I."/>
            <person name="Young S.K."/>
            <person name="Zeng Q."/>
            <person name="Gargeya S."/>
            <person name="Fitzgerald M."/>
            <person name="Haas B."/>
            <person name="Abouelleil A."/>
            <person name="Alvarado L."/>
            <person name="Arachchi H.M."/>
            <person name="Berlin A."/>
            <person name="Chapman S.B."/>
            <person name="Gearin G."/>
            <person name="Goldberg J."/>
            <person name="Griggs A."/>
            <person name="Gujja S."/>
            <person name="Hansen M."/>
            <person name="Heiman D."/>
            <person name="Howarth C."/>
            <person name="Larimer J."/>
            <person name="Lui A."/>
            <person name="MacDonald P.J.P."/>
            <person name="McCowen C."/>
            <person name="Montmayeur A."/>
            <person name="Murphy C."/>
            <person name="Neiman D."/>
            <person name="Pearson M."/>
            <person name="Priest M."/>
            <person name="Roberts A."/>
            <person name="Saif S."/>
            <person name="Shea T."/>
            <person name="Sisk P."/>
            <person name="Stolte C."/>
            <person name="Sykes S."/>
            <person name="Wortman J."/>
            <person name="Nusbaum C."/>
            <person name="Birren B."/>
        </authorList>
    </citation>
    <scope>NUCLEOTIDE SEQUENCE [LARGE SCALE GENOMIC DNA]</scope>
    <source>
        <strain evidence="3 4">ATCC 38327</strain>
    </source>
</reference>
<keyword evidence="2" id="KW-0812">Transmembrane</keyword>
<dbReference type="VEuPathDB" id="FungiDB:AMAG_02579"/>
<name>A0A0L0S2N7_ALLM3</name>
<feature type="transmembrane region" description="Helical" evidence="2">
    <location>
        <begin position="192"/>
        <end position="217"/>
    </location>
</feature>
<gene>
    <name evidence="3" type="ORF">AMAG_02579</name>
</gene>
<feature type="transmembrane region" description="Helical" evidence="2">
    <location>
        <begin position="238"/>
        <end position="262"/>
    </location>
</feature>